<organism evidence="1 2">
    <name type="scientific">Rhizobium fredii</name>
    <name type="common">Sinorhizobium fredii</name>
    <dbReference type="NCBI Taxonomy" id="380"/>
    <lineage>
        <taxon>Bacteria</taxon>
        <taxon>Pseudomonadati</taxon>
        <taxon>Pseudomonadota</taxon>
        <taxon>Alphaproteobacteria</taxon>
        <taxon>Hyphomicrobiales</taxon>
        <taxon>Rhizobiaceae</taxon>
        <taxon>Sinorhizobium/Ensifer group</taxon>
        <taxon>Sinorhizobium</taxon>
    </lineage>
</organism>
<feature type="non-terminal residue" evidence="1">
    <location>
        <position position="93"/>
    </location>
</feature>
<dbReference type="SUPFAM" id="SSF53756">
    <property type="entry name" value="UDP-Glycosyltransferase/glycogen phosphorylase"/>
    <property type="match status" value="1"/>
</dbReference>
<dbReference type="Proteomes" id="UP000220353">
    <property type="component" value="Unassembled WGS sequence"/>
</dbReference>
<dbReference type="RefSeq" id="WP_198963552.1">
    <property type="nucleotide sequence ID" value="NZ_NWTC01000101.1"/>
</dbReference>
<dbReference type="InterPro" id="IPR001830">
    <property type="entry name" value="Glyco_trans_20"/>
</dbReference>
<proteinExistence type="predicted"/>
<dbReference type="AlphaFoldDB" id="A0A2A6LLT1"/>
<comment type="caution">
    <text evidence="1">The sequence shown here is derived from an EMBL/GenBank/DDBJ whole genome shotgun (WGS) entry which is preliminary data.</text>
</comment>
<evidence type="ECO:0000313" key="1">
    <source>
        <dbReference type="EMBL" id="PDT42607.1"/>
    </source>
</evidence>
<gene>
    <name evidence="1" type="ORF">CO661_34080</name>
</gene>
<name>A0A2A6LLT1_RHIFR</name>
<dbReference type="GO" id="GO:0003824">
    <property type="term" value="F:catalytic activity"/>
    <property type="evidence" value="ECO:0007669"/>
    <property type="project" value="InterPro"/>
</dbReference>
<reference evidence="1 2" key="1">
    <citation type="submission" date="2017-09" db="EMBL/GenBank/DDBJ databases">
        <title>Comparative genomics of rhizobia isolated from Phaseolus vulgaris in China.</title>
        <authorList>
            <person name="Tong W."/>
        </authorList>
    </citation>
    <scope>NUCLEOTIDE SEQUENCE [LARGE SCALE GENOMIC DNA]</scope>
    <source>
        <strain evidence="1 2">PCH1</strain>
    </source>
</reference>
<dbReference type="GO" id="GO:0005992">
    <property type="term" value="P:trehalose biosynthetic process"/>
    <property type="evidence" value="ECO:0007669"/>
    <property type="project" value="InterPro"/>
</dbReference>
<dbReference type="Gene3D" id="3.40.50.2000">
    <property type="entry name" value="Glycogen Phosphorylase B"/>
    <property type="match status" value="1"/>
</dbReference>
<dbReference type="EMBL" id="NWTC01000101">
    <property type="protein sequence ID" value="PDT42607.1"/>
    <property type="molecule type" value="Genomic_DNA"/>
</dbReference>
<dbReference type="Pfam" id="PF00982">
    <property type="entry name" value="Glyco_transf_20"/>
    <property type="match status" value="1"/>
</dbReference>
<sequence>MSRLVIVSNRVPVPDKGGIAPAGGLAVALKVALEAHGGIWMGWSGKSSGAHEPAPLAQLQQGNITYALTDLTDTDVEEYYHGFANRVLWPICH</sequence>
<evidence type="ECO:0000313" key="2">
    <source>
        <dbReference type="Proteomes" id="UP000220353"/>
    </source>
</evidence>
<accession>A0A2A6LLT1</accession>
<protein>
    <submittedName>
        <fullName evidence="1">Trehalose-6-phosphate synthase</fullName>
    </submittedName>
</protein>